<feature type="binding site" evidence="5">
    <location>
        <position position="219"/>
    </location>
    <ligand>
        <name>NAD(+)</name>
        <dbReference type="ChEBI" id="CHEBI:57540"/>
    </ligand>
</feature>
<evidence type="ECO:0000256" key="3">
    <source>
        <dbReference type="PIRNR" id="PIRNR000185"/>
    </source>
</evidence>
<feature type="binding site" evidence="5">
    <location>
        <position position="362"/>
    </location>
    <ligand>
        <name>substrate</name>
    </ligand>
</feature>
<sequence length="433" mass="47000">MAGTAWERAKNQLKKAAGHLELEPLLFAEMLHPDRTVNVSVPVVMDDGRVEVFEGYRVQHSNILGPYKGGLRYHPRVNMGEVEALAFWMTMKTALVDVPFGGGKGGITVDPKQLSEGELERLTREFTRKLAPVIGPTLDIPAPDVNTNANVMQWIREEYAHIVGKDEPAVVTGKPVERGGSEGRTEATGLGGSVAVLSFLAHLGKNPAGMTVSIQGFGNVGRYLAESLSAAGLKIVALSDSKGGIYIPGGIEDISAVEACKERSGKLAGCYCIGSVCDIYNKKKLDGQDVSSDEVLTLPVDIIVPAALEDVLTEKNAPLIQAKYVLELANGPTTAEADTIFAHRGITVIPDILANAGGVVVSYFEWYQNMHGERWEKADVLAKMKKYMEAAVENVWTHARKHNVSLREAAYIAGLERLRKSFQNPSRSPRRVL</sequence>
<evidence type="ECO:0000313" key="9">
    <source>
        <dbReference type="EMBL" id="KKW17892.1"/>
    </source>
</evidence>
<dbReference type="PATRIC" id="fig|1618668.3.peg.327"/>
<gene>
    <name evidence="9" type="ORF">UY59_C0022G0002</name>
</gene>
<evidence type="ECO:0000256" key="2">
    <source>
        <dbReference type="ARBA" id="ARBA00023002"/>
    </source>
</evidence>
<name>A0A0G1YS88_9BACT</name>
<feature type="binding site" evidence="5">
    <location>
        <position position="92"/>
    </location>
    <ligand>
        <name>substrate</name>
    </ligand>
</feature>
<feature type="domain" description="Glutamate/phenylalanine/leucine/valine/L-tryptophan dehydrogenase C-terminal" evidence="8">
    <location>
        <begin position="181"/>
        <end position="426"/>
    </location>
</feature>
<evidence type="ECO:0000256" key="5">
    <source>
        <dbReference type="PIRSR" id="PIRSR000185-2"/>
    </source>
</evidence>
<evidence type="ECO:0000256" key="4">
    <source>
        <dbReference type="PIRSR" id="PIRSR000185-1"/>
    </source>
</evidence>
<dbReference type="PROSITE" id="PS00074">
    <property type="entry name" value="GLFV_DEHYDROGENASE"/>
    <property type="match status" value="1"/>
</dbReference>
<dbReference type="Gene3D" id="3.40.50.720">
    <property type="entry name" value="NAD(P)-binding Rossmann-like Domain"/>
    <property type="match status" value="1"/>
</dbReference>
<dbReference type="InterPro" id="IPR046346">
    <property type="entry name" value="Aminoacid_DH-like_N_sf"/>
</dbReference>
<keyword evidence="5" id="KW-0520">NAD</keyword>
<dbReference type="PIRSF" id="PIRSF000185">
    <property type="entry name" value="Glu_DH"/>
    <property type="match status" value="1"/>
</dbReference>
<dbReference type="InterPro" id="IPR014362">
    <property type="entry name" value="Glu_DH"/>
</dbReference>
<dbReference type="InterPro" id="IPR036291">
    <property type="entry name" value="NAD(P)-bd_dom_sf"/>
</dbReference>
<comment type="caution">
    <text evidence="9">The sequence shown here is derived from an EMBL/GenBank/DDBJ whole genome shotgun (WGS) entry which is preliminary data.</text>
</comment>
<evidence type="ECO:0000256" key="7">
    <source>
        <dbReference type="RuleBase" id="RU004417"/>
    </source>
</evidence>
<evidence type="ECO:0000313" key="10">
    <source>
        <dbReference type="Proteomes" id="UP000034057"/>
    </source>
</evidence>
<dbReference type="SUPFAM" id="SSF53223">
    <property type="entry name" value="Aminoacid dehydrogenase-like, N-terminal domain"/>
    <property type="match status" value="1"/>
</dbReference>
<dbReference type="InterPro" id="IPR006096">
    <property type="entry name" value="Glu/Leu/Phe/Val/Trp_DH_C"/>
</dbReference>
<reference evidence="9 10" key="1">
    <citation type="journal article" date="2015" name="Nature">
        <title>rRNA introns, odd ribosomes, and small enigmatic genomes across a large radiation of phyla.</title>
        <authorList>
            <person name="Brown C.T."/>
            <person name="Hug L.A."/>
            <person name="Thomas B.C."/>
            <person name="Sharon I."/>
            <person name="Castelle C.J."/>
            <person name="Singh A."/>
            <person name="Wilkins M.J."/>
            <person name="Williams K.H."/>
            <person name="Banfield J.F."/>
        </authorList>
    </citation>
    <scope>NUCLEOTIDE SEQUENCE [LARGE SCALE GENOMIC DNA]</scope>
</reference>
<keyword evidence="5" id="KW-0547">Nucleotide-binding</keyword>
<dbReference type="GO" id="GO:0006538">
    <property type="term" value="P:L-glutamate catabolic process"/>
    <property type="evidence" value="ECO:0007669"/>
    <property type="project" value="TreeGrafter"/>
</dbReference>
<feature type="binding site" evidence="5">
    <location>
        <position position="68"/>
    </location>
    <ligand>
        <name>substrate</name>
    </ligand>
</feature>
<evidence type="ECO:0000256" key="6">
    <source>
        <dbReference type="PIRSR" id="PIRSR000185-3"/>
    </source>
</evidence>
<feature type="site" description="Important for catalysis" evidence="6">
    <location>
        <position position="144"/>
    </location>
</feature>
<dbReference type="SUPFAM" id="SSF51735">
    <property type="entry name" value="NAD(P)-binding Rossmann-fold domains"/>
    <property type="match status" value="1"/>
</dbReference>
<dbReference type="AlphaFoldDB" id="A0A0G1YS88"/>
<dbReference type="Gene3D" id="3.40.50.10860">
    <property type="entry name" value="Leucine Dehydrogenase, chain A, domain 1"/>
    <property type="match status" value="1"/>
</dbReference>
<dbReference type="GO" id="GO:0000166">
    <property type="term" value="F:nucleotide binding"/>
    <property type="evidence" value="ECO:0007669"/>
    <property type="project" value="UniProtKB-KW"/>
</dbReference>
<dbReference type="EMBL" id="LCQO01000022">
    <property type="protein sequence ID" value="KKW17892.1"/>
    <property type="molecule type" value="Genomic_DNA"/>
</dbReference>
<dbReference type="Proteomes" id="UP000034057">
    <property type="component" value="Unassembled WGS sequence"/>
</dbReference>
<dbReference type="Pfam" id="PF00208">
    <property type="entry name" value="ELFV_dehydrog"/>
    <property type="match status" value="1"/>
</dbReference>
<organism evidence="9 10">
    <name type="scientific">Candidatus Kaiserbacteria bacterium GW2011_GWA1_50_28</name>
    <dbReference type="NCBI Taxonomy" id="1618668"/>
    <lineage>
        <taxon>Bacteria</taxon>
        <taxon>Candidatus Kaiseribacteriota</taxon>
    </lineage>
</organism>
<dbReference type="Pfam" id="PF02812">
    <property type="entry name" value="ELFV_dehydrog_N"/>
    <property type="match status" value="1"/>
</dbReference>
<accession>A0A0G1YS88</accession>
<proteinExistence type="inferred from homology"/>
<dbReference type="InterPro" id="IPR006095">
    <property type="entry name" value="Glu/Leu/Phe/Val/Trp_DH"/>
</dbReference>
<protein>
    <recommendedName>
        <fullName evidence="3">Glutamate dehydrogenase</fullName>
    </recommendedName>
</protein>
<dbReference type="CDD" id="cd01076">
    <property type="entry name" value="NAD_bind_1_Glu_DH"/>
    <property type="match status" value="1"/>
</dbReference>
<evidence type="ECO:0000259" key="8">
    <source>
        <dbReference type="SMART" id="SM00839"/>
    </source>
</evidence>
<dbReference type="PANTHER" id="PTHR11606:SF13">
    <property type="entry name" value="GLUTAMATE DEHYDROGENASE 1, MITOCHONDRIAL"/>
    <property type="match status" value="1"/>
</dbReference>
<keyword evidence="2 3" id="KW-0560">Oxidoreductase</keyword>
<dbReference type="InterPro" id="IPR033524">
    <property type="entry name" value="Glu/Leu/Phe/Val_DH_AS"/>
</dbReference>
<evidence type="ECO:0000256" key="1">
    <source>
        <dbReference type="ARBA" id="ARBA00006382"/>
    </source>
</evidence>
<dbReference type="FunFam" id="3.40.50.10860:FF:000003">
    <property type="entry name" value="Glutamate dehydrogenase"/>
    <property type="match status" value="1"/>
</dbReference>
<feature type="active site" description="Proton donor" evidence="4">
    <location>
        <position position="104"/>
    </location>
</feature>
<dbReference type="PANTHER" id="PTHR11606">
    <property type="entry name" value="GLUTAMATE DEHYDROGENASE"/>
    <property type="match status" value="1"/>
</dbReference>
<dbReference type="InterPro" id="IPR006097">
    <property type="entry name" value="Glu/Leu/Phe/Val/Trp_DH_dimer"/>
</dbReference>
<comment type="similarity">
    <text evidence="1 3 7">Belongs to the Glu/Leu/Phe/Val dehydrogenases family.</text>
</comment>
<dbReference type="PRINTS" id="PR00082">
    <property type="entry name" value="GLFDHDRGNASE"/>
</dbReference>
<dbReference type="GO" id="GO:0004352">
    <property type="term" value="F:glutamate dehydrogenase (NAD+) activity"/>
    <property type="evidence" value="ECO:0007669"/>
    <property type="project" value="TreeGrafter"/>
</dbReference>
<feature type="binding site" evidence="5">
    <location>
        <position position="188"/>
    </location>
    <ligand>
        <name>NAD(+)</name>
        <dbReference type="ChEBI" id="CHEBI:57540"/>
    </ligand>
</feature>
<dbReference type="SMART" id="SM00839">
    <property type="entry name" value="ELFV_dehydrog"/>
    <property type="match status" value="1"/>
</dbReference>
<dbReference type="InterPro" id="IPR033922">
    <property type="entry name" value="NAD_bind_Glu_DH"/>
</dbReference>